<sequence length="355" mass="40080">MVIKKCRGSLAQHLRMSSPSTIPPLPGMQNKKPLGPNREAVEMTSADRDSESVSYPQRALSLEFAGADSKASYFESNPKIVLPDSDAHLEDSIQLPIELWERVIDLVAEDQKDNWEDNHCQAGAYAARLRELGTVCRGWYARCRFRALEKLDVSDMDKKQVYRLINTLKEHSGKCRIIQTISFDLFKKPIGNFGSFAVCMAQRLPQVKLLRLLECEWIVEQLHTQVFLHVTLAFGSITALELFSMTFPSAAVFGRLIRALPHLSSLVCRGIRFEKRRDVVGPFRVLHPLRLDTVDLSYSADVIDFLASIGAHIRHLSSHDRHLKKWSALFPANSKSLLSLDISLARYDAFSDDGT</sequence>
<evidence type="ECO:0000313" key="3">
    <source>
        <dbReference type="Proteomes" id="UP000006352"/>
    </source>
</evidence>
<evidence type="ECO:0008006" key="4">
    <source>
        <dbReference type="Google" id="ProtNLM"/>
    </source>
</evidence>
<accession>J4G3C5</accession>
<evidence type="ECO:0000313" key="2">
    <source>
        <dbReference type="EMBL" id="CCM00873.1"/>
    </source>
</evidence>
<dbReference type="OrthoDB" id="2817417at2759"/>
<evidence type="ECO:0000256" key="1">
    <source>
        <dbReference type="SAM" id="MobiDB-lite"/>
    </source>
</evidence>
<reference evidence="2 3" key="1">
    <citation type="journal article" date="2012" name="Appl. Environ. Microbiol.">
        <title>Short-read sequencing for genomic analysis of the brown rot fungus Fibroporia radiculosa.</title>
        <authorList>
            <person name="Tang J.D."/>
            <person name="Perkins A.D."/>
            <person name="Sonstegard T.S."/>
            <person name="Schroeder S.G."/>
            <person name="Burgess S.C."/>
            <person name="Diehl S.V."/>
        </authorList>
    </citation>
    <scope>NUCLEOTIDE SEQUENCE [LARGE SCALE GENOMIC DNA]</scope>
    <source>
        <strain evidence="2 3">TFFH 294</strain>
    </source>
</reference>
<dbReference type="Proteomes" id="UP000006352">
    <property type="component" value="Unassembled WGS sequence"/>
</dbReference>
<proteinExistence type="predicted"/>
<gene>
    <name evidence="2" type="ORF">FIBRA_02919</name>
</gene>
<keyword evidence="3" id="KW-1185">Reference proteome</keyword>
<feature type="region of interest" description="Disordered" evidence="1">
    <location>
        <begin position="13"/>
        <end position="36"/>
    </location>
</feature>
<protein>
    <recommendedName>
        <fullName evidence="4">F-box domain-containing protein</fullName>
    </recommendedName>
</protein>
<dbReference type="RefSeq" id="XP_012180156.1">
    <property type="nucleotide sequence ID" value="XM_012324766.1"/>
</dbReference>
<dbReference type="EMBL" id="HE797009">
    <property type="protein sequence ID" value="CCM00873.1"/>
    <property type="molecule type" value="Genomic_DNA"/>
</dbReference>
<dbReference type="AlphaFoldDB" id="J4G3C5"/>
<dbReference type="InParanoid" id="J4G3C5"/>
<dbReference type="GeneID" id="24095784"/>
<dbReference type="HOGENOM" id="CLU_036316_0_2_1"/>
<name>J4G3C5_9APHY</name>
<organism evidence="2 3">
    <name type="scientific">Fibroporia radiculosa</name>
    <dbReference type="NCBI Taxonomy" id="599839"/>
    <lineage>
        <taxon>Eukaryota</taxon>
        <taxon>Fungi</taxon>
        <taxon>Dikarya</taxon>
        <taxon>Basidiomycota</taxon>
        <taxon>Agaricomycotina</taxon>
        <taxon>Agaricomycetes</taxon>
        <taxon>Polyporales</taxon>
        <taxon>Fibroporiaceae</taxon>
        <taxon>Fibroporia</taxon>
    </lineage>
</organism>